<feature type="domain" description="Glycosyltransferase subfamily 4-like N-terminal" evidence="2">
    <location>
        <begin position="17"/>
        <end position="215"/>
    </location>
</feature>
<dbReference type="InterPro" id="IPR028098">
    <property type="entry name" value="Glyco_trans_4-like_N"/>
</dbReference>
<dbReference type="Proteomes" id="UP000183040">
    <property type="component" value="Unassembled WGS sequence"/>
</dbReference>
<accession>A0A1H3ZC73</accession>
<gene>
    <name evidence="3" type="ORF">SAMN04487924_103152</name>
</gene>
<evidence type="ECO:0000313" key="3">
    <source>
        <dbReference type="EMBL" id="SEA21399.1"/>
    </source>
</evidence>
<sequence>MPKLLQINSVVNTGSTGRIVEQLGQWAMTQGWESYIAYGREARESQLELIRIGSKAGVYLHAIASKYLDCHGLMSRWATRKFLKQLEVIRPDVVHLHNIHGYYINYPMLFDYLREKNIPTVITMHDFWLMTGHCAYINKTCDRWKNGCGKCPRLDQYPAAKRDASASNWQKKAALFADMPNVTLVPVSHWLGRYADASLLKLVKQQVIYNGIDTEVFKPCDKQEVSVKGVDWNKFTIIAIATRWTEANGYLDILQLSQLLSEDCQIVMVGLDDEQMKALPANIVGFKKTESFTQLQELYSKSDVIFNPNTEVTFGLVTIEAMACGTPAIILRDTAGEELVDEQTGFMVEKVEEVVELIPIIKSINKEQTAKACRLKVQTLFEASKQYQKYIDLYNQLIGK</sequence>
<dbReference type="PANTHER" id="PTHR46401:SF2">
    <property type="entry name" value="GLYCOSYLTRANSFERASE WBBK-RELATED"/>
    <property type="match status" value="1"/>
</dbReference>
<dbReference type="SUPFAM" id="SSF53756">
    <property type="entry name" value="UDP-Glycosyltransferase/glycogen phosphorylase"/>
    <property type="match status" value="1"/>
</dbReference>
<dbReference type="GO" id="GO:0009103">
    <property type="term" value="P:lipopolysaccharide biosynthetic process"/>
    <property type="evidence" value="ECO:0007669"/>
    <property type="project" value="TreeGrafter"/>
</dbReference>
<name>A0A1H3ZC73_9BACE</name>
<dbReference type="RefSeq" id="WP_074705205.1">
    <property type="nucleotide sequence ID" value="NZ_FNRP01000003.1"/>
</dbReference>
<dbReference type="AlphaFoldDB" id="A0A1H3ZC73"/>
<protein>
    <submittedName>
        <fullName evidence="3">Glycosyltransferase involved in cell wall bisynthesis</fullName>
    </submittedName>
</protein>
<evidence type="ECO:0000259" key="2">
    <source>
        <dbReference type="Pfam" id="PF13439"/>
    </source>
</evidence>
<evidence type="ECO:0000256" key="1">
    <source>
        <dbReference type="ARBA" id="ARBA00022679"/>
    </source>
</evidence>
<proteinExistence type="predicted"/>
<keyword evidence="1 3" id="KW-0808">Transferase</keyword>
<dbReference type="GO" id="GO:0016757">
    <property type="term" value="F:glycosyltransferase activity"/>
    <property type="evidence" value="ECO:0007669"/>
    <property type="project" value="UniProtKB-ARBA"/>
</dbReference>
<dbReference type="Pfam" id="PF13439">
    <property type="entry name" value="Glyco_transf_4"/>
    <property type="match status" value="1"/>
</dbReference>
<organism evidence="3 4">
    <name type="scientific">Bacteroides xylanisolvens</name>
    <dbReference type="NCBI Taxonomy" id="371601"/>
    <lineage>
        <taxon>Bacteria</taxon>
        <taxon>Pseudomonadati</taxon>
        <taxon>Bacteroidota</taxon>
        <taxon>Bacteroidia</taxon>
        <taxon>Bacteroidales</taxon>
        <taxon>Bacteroidaceae</taxon>
        <taxon>Bacteroides</taxon>
    </lineage>
</organism>
<reference evidence="3 4" key="1">
    <citation type="submission" date="2016-10" db="EMBL/GenBank/DDBJ databases">
        <authorList>
            <person name="de Groot N.N."/>
        </authorList>
    </citation>
    <scope>NUCLEOTIDE SEQUENCE [LARGE SCALE GENOMIC DNA]</scope>
    <source>
        <strain evidence="3 4">NLAE-zl-G339</strain>
    </source>
</reference>
<dbReference type="PANTHER" id="PTHR46401">
    <property type="entry name" value="GLYCOSYLTRANSFERASE WBBK-RELATED"/>
    <property type="match status" value="1"/>
</dbReference>
<dbReference type="EMBL" id="FNRP01000003">
    <property type="protein sequence ID" value="SEA21399.1"/>
    <property type="molecule type" value="Genomic_DNA"/>
</dbReference>
<dbReference type="Gene3D" id="3.40.50.2000">
    <property type="entry name" value="Glycogen Phosphorylase B"/>
    <property type="match status" value="2"/>
</dbReference>
<dbReference type="Pfam" id="PF13692">
    <property type="entry name" value="Glyco_trans_1_4"/>
    <property type="match status" value="1"/>
</dbReference>
<evidence type="ECO:0000313" key="4">
    <source>
        <dbReference type="Proteomes" id="UP000183040"/>
    </source>
</evidence>